<feature type="chain" id="PRO_5046700230" description="YD repeat-containing protein" evidence="1">
    <location>
        <begin position="20"/>
        <end position="267"/>
    </location>
</feature>
<keyword evidence="3" id="KW-1185">Reference proteome</keyword>
<name>A0ABS5J4C7_9BACT</name>
<dbReference type="PROSITE" id="PS51257">
    <property type="entry name" value="PROKAR_LIPOPROTEIN"/>
    <property type="match status" value="1"/>
</dbReference>
<evidence type="ECO:0000313" key="3">
    <source>
        <dbReference type="Proteomes" id="UP000676386"/>
    </source>
</evidence>
<gene>
    <name evidence="2" type="ORF">KE626_18355</name>
</gene>
<evidence type="ECO:0000256" key="1">
    <source>
        <dbReference type="SAM" id="SignalP"/>
    </source>
</evidence>
<protein>
    <recommendedName>
        <fullName evidence="4">YD repeat-containing protein</fullName>
    </recommendedName>
</protein>
<feature type="signal peptide" evidence="1">
    <location>
        <begin position="1"/>
        <end position="19"/>
    </location>
</feature>
<reference evidence="2 3" key="1">
    <citation type="submission" date="2021-04" db="EMBL/GenBank/DDBJ databases">
        <title>Chitinophaga sp. nov., isolated from the rhizosphere soil.</title>
        <authorList>
            <person name="He S."/>
        </authorList>
    </citation>
    <scope>NUCLEOTIDE SEQUENCE [LARGE SCALE GENOMIC DNA]</scope>
    <source>
        <strain evidence="2 3">2R12</strain>
    </source>
</reference>
<accession>A0ABS5J4C7</accession>
<dbReference type="Proteomes" id="UP000676386">
    <property type="component" value="Unassembled WGS sequence"/>
</dbReference>
<sequence>MKLSPLLHCILLLPLFITAGCSKGHDNPAPPPDKNCRIATATSKSGAVTVIYTLTYDNDGRISKISTDDLSKSRSLFNYAPGILSRDTYSDNWNGQQTGQLRAEVNSMGLPTLITEKQYDYTPIGQPLKLSVTITTTFEYNSQGELQLSTQKKVFANAPAGNSNITSSYTWANGNVVKQEDTGGQTSIFEYYTDKPTQKGDPVAFQNVMNYSVNPYKNKNLVKSLSNSTMIINVNYEYDETGKINTTSLTATSGTNSQEIRYQYSCN</sequence>
<comment type="caution">
    <text evidence="2">The sequence shown here is derived from an EMBL/GenBank/DDBJ whole genome shotgun (WGS) entry which is preliminary data.</text>
</comment>
<organism evidence="2 3">
    <name type="scientific">Chitinophaga hostae</name>
    <dbReference type="NCBI Taxonomy" id="2831022"/>
    <lineage>
        <taxon>Bacteria</taxon>
        <taxon>Pseudomonadati</taxon>
        <taxon>Bacteroidota</taxon>
        <taxon>Chitinophagia</taxon>
        <taxon>Chitinophagales</taxon>
        <taxon>Chitinophagaceae</taxon>
        <taxon>Chitinophaga</taxon>
    </lineage>
</organism>
<dbReference type="RefSeq" id="WP_211974381.1">
    <property type="nucleotide sequence ID" value="NZ_CBFHAM010000011.1"/>
</dbReference>
<dbReference type="EMBL" id="JAGTXB010000008">
    <property type="protein sequence ID" value="MBS0029292.1"/>
    <property type="molecule type" value="Genomic_DNA"/>
</dbReference>
<dbReference type="Gene3D" id="2.180.10.10">
    <property type="entry name" value="RHS repeat-associated core"/>
    <property type="match status" value="1"/>
</dbReference>
<evidence type="ECO:0008006" key="4">
    <source>
        <dbReference type="Google" id="ProtNLM"/>
    </source>
</evidence>
<proteinExistence type="predicted"/>
<keyword evidence="1" id="KW-0732">Signal</keyword>
<evidence type="ECO:0000313" key="2">
    <source>
        <dbReference type="EMBL" id="MBS0029292.1"/>
    </source>
</evidence>